<keyword evidence="3" id="KW-0276">Fatty acid metabolism</keyword>
<evidence type="ECO:0000256" key="3">
    <source>
        <dbReference type="ARBA" id="ARBA00022832"/>
    </source>
</evidence>
<comment type="caution">
    <text evidence="7">The sequence shown here is derived from an EMBL/GenBank/DDBJ whole genome shotgun (WGS) entry which is preliminary data.</text>
</comment>
<dbReference type="OrthoDB" id="14970at2759"/>
<dbReference type="InterPro" id="IPR029045">
    <property type="entry name" value="ClpP/crotonase-like_dom_sf"/>
</dbReference>
<evidence type="ECO:0000256" key="6">
    <source>
        <dbReference type="RuleBase" id="RU003707"/>
    </source>
</evidence>
<comment type="pathway">
    <text evidence="1">Lipid metabolism; fatty acid beta-oxidation.</text>
</comment>
<evidence type="ECO:0000313" key="8">
    <source>
        <dbReference type="Proteomes" id="UP000239899"/>
    </source>
</evidence>
<keyword evidence="8" id="KW-1185">Reference proteome</keyword>
<dbReference type="InterPro" id="IPR018376">
    <property type="entry name" value="Enoyl-CoA_hyd/isom_CS"/>
</dbReference>
<dbReference type="AlphaFoldDB" id="A0A2P6TC74"/>
<dbReference type="SUPFAM" id="SSF52096">
    <property type="entry name" value="ClpP/crotonase"/>
    <property type="match status" value="1"/>
</dbReference>
<evidence type="ECO:0000256" key="2">
    <source>
        <dbReference type="ARBA" id="ARBA00005254"/>
    </source>
</evidence>
<reference evidence="7 8" key="1">
    <citation type="journal article" date="2018" name="Plant J.">
        <title>Genome sequences of Chlorella sorokiniana UTEX 1602 and Micractinium conductrix SAG 241.80: implications to maltose excretion by a green alga.</title>
        <authorList>
            <person name="Arriola M.B."/>
            <person name="Velmurugan N."/>
            <person name="Zhang Y."/>
            <person name="Plunkett M.H."/>
            <person name="Hondzo H."/>
            <person name="Barney B.M."/>
        </authorList>
    </citation>
    <scope>NUCLEOTIDE SEQUENCE [LARGE SCALE GENOMIC DNA]</scope>
    <source>
        <strain evidence="8">UTEX 1602</strain>
    </source>
</reference>
<dbReference type="UniPathway" id="UPA00659"/>
<dbReference type="InterPro" id="IPR014748">
    <property type="entry name" value="Enoyl-CoA_hydra_C"/>
</dbReference>
<dbReference type="FunFam" id="1.10.12.10:FF:000004">
    <property type="entry name" value="Delta3,5-delta2,4-dienoyl-CoA isomerase"/>
    <property type="match status" value="1"/>
</dbReference>
<name>A0A2P6TC74_CHLSO</name>
<dbReference type="CDD" id="cd06558">
    <property type="entry name" value="crotonase-like"/>
    <property type="match status" value="1"/>
</dbReference>
<dbReference type="STRING" id="3076.A0A2P6TC74"/>
<dbReference type="InterPro" id="IPR045002">
    <property type="entry name" value="Ech1-like"/>
</dbReference>
<evidence type="ECO:0000256" key="4">
    <source>
        <dbReference type="ARBA" id="ARBA00023098"/>
    </source>
</evidence>
<dbReference type="EMBL" id="LHPG02000025">
    <property type="protein sequence ID" value="PRW20202.1"/>
    <property type="molecule type" value="Genomic_DNA"/>
</dbReference>
<organism evidence="7 8">
    <name type="scientific">Chlorella sorokiniana</name>
    <name type="common">Freshwater green alga</name>
    <dbReference type="NCBI Taxonomy" id="3076"/>
    <lineage>
        <taxon>Eukaryota</taxon>
        <taxon>Viridiplantae</taxon>
        <taxon>Chlorophyta</taxon>
        <taxon>core chlorophytes</taxon>
        <taxon>Trebouxiophyceae</taxon>
        <taxon>Chlorellales</taxon>
        <taxon>Chlorellaceae</taxon>
        <taxon>Chlorella clade</taxon>
        <taxon>Chlorella</taxon>
    </lineage>
</organism>
<dbReference type="GO" id="GO:0051750">
    <property type="term" value="F:delta(3,5)-delta(2,4)-dienoyl-CoA isomerase activity"/>
    <property type="evidence" value="ECO:0007669"/>
    <property type="project" value="TreeGrafter"/>
</dbReference>
<evidence type="ECO:0000256" key="5">
    <source>
        <dbReference type="ARBA" id="ARBA00023235"/>
    </source>
</evidence>
<evidence type="ECO:0000313" key="7">
    <source>
        <dbReference type="EMBL" id="PRW20202.1"/>
    </source>
</evidence>
<comment type="similarity">
    <text evidence="2 6">Belongs to the enoyl-CoA hydratase/isomerase family.</text>
</comment>
<dbReference type="Proteomes" id="UP000239899">
    <property type="component" value="Unassembled WGS sequence"/>
</dbReference>
<dbReference type="Gene3D" id="3.90.226.10">
    <property type="entry name" value="2-enoyl-CoA Hydratase, Chain A, domain 1"/>
    <property type="match status" value="1"/>
</dbReference>
<dbReference type="GO" id="GO:0006635">
    <property type="term" value="P:fatty acid beta-oxidation"/>
    <property type="evidence" value="ECO:0007669"/>
    <property type="project" value="UniProtKB-UniPathway"/>
</dbReference>
<keyword evidence="5" id="KW-0413">Isomerase</keyword>
<dbReference type="Gene3D" id="1.10.12.10">
    <property type="entry name" value="Lyase 2-enoyl-coa Hydratase, Chain A, domain 2"/>
    <property type="match status" value="1"/>
</dbReference>
<accession>A0A2P6TC74</accession>
<gene>
    <name evidence="7" type="ORF">C2E21_9228</name>
</gene>
<sequence>MQGLGPAGGSGSGSQEGAACQGRSRWRFRSFVFVLQEAMSAFEACPVPVIAAVHGHCVGAGIDMITACDIRLATDSAVFCVKEADLAIVADMGTLQRLPAIVGHGATAELALTARDFSGAEAKELRLVSQSYKSQEALMAAANAMARTIAAKSPLAVCGTKRVLLYQRDHSVADGLDYVATWNSAMLPQSADVQEVFLARAQRRRPIFSRL</sequence>
<dbReference type="Pfam" id="PF00378">
    <property type="entry name" value="ECH_1"/>
    <property type="match status" value="1"/>
</dbReference>
<dbReference type="PANTHER" id="PTHR43149">
    <property type="entry name" value="ENOYL-COA HYDRATASE"/>
    <property type="match status" value="1"/>
</dbReference>
<keyword evidence="4" id="KW-0443">Lipid metabolism</keyword>
<dbReference type="InterPro" id="IPR001753">
    <property type="entry name" value="Enoyl-CoA_hydra/iso"/>
</dbReference>
<evidence type="ECO:0000256" key="1">
    <source>
        <dbReference type="ARBA" id="ARBA00005005"/>
    </source>
</evidence>
<proteinExistence type="inferred from homology"/>
<protein>
    <submittedName>
        <fullName evidence="7">Delta(3,5)-Delta(2,4)-dienoyl-mitochondrial</fullName>
    </submittedName>
</protein>
<dbReference type="PANTHER" id="PTHR43149:SF1">
    <property type="entry name" value="DELTA(3,5)-DELTA(2,4)-DIENOYL-COA ISOMERASE, MITOCHONDRIAL"/>
    <property type="match status" value="1"/>
</dbReference>
<dbReference type="PROSITE" id="PS00166">
    <property type="entry name" value="ENOYL_COA_HYDRATASE"/>
    <property type="match status" value="1"/>
</dbReference>